<feature type="transmembrane region" description="Helical" evidence="5">
    <location>
        <begin position="133"/>
        <end position="152"/>
    </location>
</feature>
<dbReference type="PANTHER" id="PTHR22950">
    <property type="entry name" value="AMINO ACID TRANSPORTER"/>
    <property type="match status" value="1"/>
</dbReference>
<comment type="subcellular location">
    <subcellularLocation>
        <location evidence="1">Membrane</location>
        <topology evidence="1">Multi-pass membrane protein</topology>
    </subcellularLocation>
</comment>
<dbReference type="InterPro" id="IPR013057">
    <property type="entry name" value="AA_transpt_TM"/>
</dbReference>
<dbReference type="EMBL" id="ATMH01008543">
    <property type="protein sequence ID" value="EPY21446.1"/>
    <property type="molecule type" value="Genomic_DNA"/>
</dbReference>
<keyword evidence="8" id="KW-1185">Reference proteome</keyword>
<name>S9V3F0_9TRYP</name>
<dbReference type="GO" id="GO:0015179">
    <property type="term" value="F:L-amino acid transmembrane transporter activity"/>
    <property type="evidence" value="ECO:0007669"/>
    <property type="project" value="TreeGrafter"/>
</dbReference>
<accession>S9V3F0</accession>
<protein>
    <submittedName>
        <fullName evidence="7">Amino acid permease</fullName>
    </submittedName>
</protein>
<dbReference type="PANTHER" id="PTHR22950:SF301">
    <property type="entry name" value="ACID TRANSPORTER, PUTATIVE-RELATED"/>
    <property type="match status" value="1"/>
</dbReference>
<dbReference type="Proteomes" id="UP000015354">
    <property type="component" value="Unassembled WGS sequence"/>
</dbReference>
<feature type="transmembrane region" description="Helical" evidence="5">
    <location>
        <begin position="48"/>
        <end position="75"/>
    </location>
</feature>
<keyword evidence="3 5" id="KW-1133">Transmembrane helix</keyword>
<feature type="transmembrane region" description="Helical" evidence="5">
    <location>
        <begin position="202"/>
        <end position="225"/>
    </location>
</feature>
<feature type="transmembrane region" description="Helical" evidence="5">
    <location>
        <begin position="237"/>
        <end position="257"/>
    </location>
</feature>
<evidence type="ECO:0000313" key="7">
    <source>
        <dbReference type="EMBL" id="EPY21446.1"/>
    </source>
</evidence>
<keyword evidence="2 5" id="KW-0812">Transmembrane</keyword>
<proteinExistence type="predicted"/>
<dbReference type="GO" id="GO:0005737">
    <property type="term" value="C:cytoplasm"/>
    <property type="evidence" value="ECO:0007669"/>
    <property type="project" value="TreeGrafter"/>
</dbReference>
<feature type="transmembrane region" description="Helical" evidence="5">
    <location>
        <begin position="426"/>
        <end position="451"/>
    </location>
</feature>
<keyword evidence="4 5" id="KW-0472">Membrane</keyword>
<evidence type="ECO:0000256" key="1">
    <source>
        <dbReference type="ARBA" id="ARBA00004141"/>
    </source>
</evidence>
<evidence type="ECO:0000259" key="6">
    <source>
        <dbReference type="Pfam" id="PF01490"/>
    </source>
</evidence>
<reference evidence="7 8" key="1">
    <citation type="journal article" date="2013" name="PLoS ONE">
        <title>Predicting the Proteins of Angomonas deanei, Strigomonas culicis and Their Respective Endosymbionts Reveals New Aspects of the Trypanosomatidae Family.</title>
        <authorList>
            <person name="Motta M.C."/>
            <person name="Martins A.C."/>
            <person name="de Souza S.S."/>
            <person name="Catta-Preta C.M."/>
            <person name="Silva R."/>
            <person name="Klein C.C."/>
            <person name="de Almeida L.G."/>
            <person name="de Lima Cunha O."/>
            <person name="Ciapina L.P."/>
            <person name="Brocchi M."/>
            <person name="Colabardini A.C."/>
            <person name="de Araujo Lima B."/>
            <person name="Machado C.R."/>
            <person name="de Almeida Soares C.M."/>
            <person name="Probst C.M."/>
            <person name="de Menezes C.B."/>
            <person name="Thompson C.E."/>
            <person name="Bartholomeu D.C."/>
            <person name="Gradia D.F."/>
            <person name="Pavoni D.P."/>
            <person name="Grisard E.C."/>
            <person name="Fantinatti-Garboggini F."/>
            <person name="Marchini F.K."/>
            <person name="Rodrigues-Luiz G.F."/>
            <person name="Wagner G."/>
            <person name="Goldman G.H."/>
            <person name="Fietto J.L."/>
            <person name="Elias M.C."/>
            <person name="Goldman M.H."/>
            <person name="Sagot M.F."/>
            <person name="Pereira M."/>
            <person name="Stoco P.H."/>
            <person name="de Mendonca-Neto R.P."/>
            <person name="Teixeira S.M."/>
            <person name="Maciel T.E."/>
            <person name="de Oliveira Mendes T.A."/>
            <person name="Urmenyi T.P."/>
            <person name="de Souza W."/>
            <person name="Schenkman S."/>
            <person name="de Vasconcelos A.T."/>
        </authorList>
    </citation>
    <scope>NUCLEOTIDE SEQUENCE [LARGE SCALE GENOMIC DNA]</scope>
</reference>
<gene>
    <name evidence="7" type="ORF">STCU_08543</name>
</gene>
<evidence type="ECO:0000313" key="8">
    <source>
        <dbReference type="Proteomes" id="UP000015354"/>
    </source>
</evidence>
<evidence type="ECO:0000256" key="3">
    <source>
        <dbReference type="ARBA" id="ARBA00022989"/>
    </source>
</evidence>
<dbReference type="OrthoDB" id="438545at2759"/>
<feature type="transmembrane region" description="Helical" evidence="5">
    <location>
        <begin position="278"/>
        <end position="304"/>
    </location>
</feature>
<feature type="transmembrane region" description="Helical" evidence="5">
    <location>
        <begin position="324"/>
        <end position="343"/>
    </location>
</feature>
<evidence type="ECO:0000256" key="5">
    <source>
        <dbReference type="SAM" id="Phobius"/>
    </source>
</evidence>
<dbReference type="AlphaFoldDB" id="S9V3F0"/>
<sequence length="456" mass="49915">MEEDLDQGAQAAVEQGGDLAQQYIRRMDAERAAWVAKRRQSANPLQRAFAYVVPYGSILSSGLNLASSTIGAGIISLPSAFATSGVIMAFIYLVIIAGLSVYSYTLIGSASRATGLCNYEQMVRALMGRGADIFLAILMMLLSLGAEISYAISLKNVTTQFLTSASNVPAYLTTAPGERLITSALWFVFMLPLCLPKEINSLRYFSFIAILFIIFFVICMIIHAAHHGLKGGLRDDLVLFQSGNTAVYGLGIFIFAFGNQINAAEVLRELYQPTVKRFTMSALVATVLCFILYSCAGLFGYFDFGPTVNDKSSLQLYDPIQEPLMGVAYVGIMLKLCVGYGLHMQPIRDAVYHMAHTDVHEVPWWLNSIVCSIIATITLIGGLFIPKVNLVFGLMGAFCSGFIAFVFPAFMYMYTGNWHLHTVGWFHFFATFTMLIVGIIGIVWGTAATIYGDAIP</sequence>
<evidence type="ECO:0000256" key="2">
    <source>
        <dbReference type="ARBA" id="ARBA00022692"/>
    </source>
</evidence>
<evidence type="ECO:0000256" key="4">
    <source>
        <dbReference type="ARBA" id="ARBA00023136"/>
    </source>
</evidence>
<organism evidence="7 8">
    <name type="scientific">Strigomonas culicis</name>
    <dbReference type="NCBI Taxonomy" id="28005"/>
    <lineage>
        <taxon>Eukaryota</taxon>
        <taxon>Discoba</taxon>
        <taxon>Euglenozoa</taxon>
        <taxon>Kinetoplastea</taxon>
        <taxon>Metakinetoplastina</taxon>
        <taxon>Trypanosomatida</taxon>
        <taxon>Trypanosomatidae</taxon>
        <taxon>Strigomonadinae</taxon>
        <taxon>Strigomonas</taxon>
    </lineage>
</organism>
<feature type="transmembrane region" description="Helical" evidence="5">
    <location>
        <begin position="364"/>
        <end position="385"/>
    </location>
</feature>
<dbReference type="Pfam" id="PF01490">
    <property type="entry name" value="Aa_trans"/>
    <property type="match status" value="1"/>
</dbReference>
<feature type="transmembrane region" description="Helical" evidence="5">
    <location>
        <begin position="81"/>
        <end position="102"/>
    </location>
</feature>
<dbReference type="GO" id="GO:0016020">
    <property type="term" value="C:membrane"/>
    <property type="evidence" value="ECO:0007669"/>
    <property type="project" value="UniProtKB-SubCell"/>
</dbReference>
<comment type="caution">
    <text evidence="7">The sequence shown here is derived from an EMBL/GenBank/DDBJ whole genome shotgun (WGS) entry which is preliminary data.</text>
</comment>
<feature type="domain" description="Amino acid transporter transmembrane" evidence="6">
    <location>
        <begin position="56"/>
        <end position="450"/>
    </location>
</feature>
<feature type="transmembrane region" description="Helical" evidence="5">
    <location>
        <begin position="391"/>
        <end position="414"/>
    </location>
</feature>